<dbReference type="Pfam" id="PF13148">
    <property type="entry name" value="DUF3987"/>
    <property type="match status" value="2"/>
</dbReference>
<evidence type="ECO:0008006" key="3">
    <source>
        <dbReference type="Google" id="ProtNLM"/>
    </source>
</evidence>
<organism evidence="1 2">
    <name type="scientific">Candidatus Chromulinivorax destructor</name>
    <dbReference type="NCBI Taxonomy" id="2066483"/>
    <lineage>
        <taxon>Bacteria</taxon>
        <taxon>Candidatus Babelota</taxon>
        <taxon>Candidatus Babeliae</taxon>
        <taxon>Candidatus Babeliales</taxon>
        <taxon>Candidatus Chromulinivoraceae</taxon>
        <taxon>Candidatus Chromulinivorax</taxon>
    </lineage>
</organism>
<accession>A0A345ZCZ3</accession>
<proteinExistence type="predicted"/>
<dbReference type="InterPro" id="IPR034154">
    <property type="entry name" value="TOPRIM_DnaG/twinkle"/>
</dbReference>
<protein>
    <recommendedName>
        <fullName evidence="3">DUF3987 domain-containing protein</fullName>
    </recommendedName>
</protein>
<dbReference type="InterPro" id="IPR025048">
    <property type="entry name" value="DUF3987"/>
</dbReference>
<keyword evidence="2" id="KW-1185">Reference proteome</keyword>
<evidence type="ECO:0000313" key="2">
    <source>
        <dbReference type="Proteomes" id="UP000254834"/>
    </source>
</evidence>
<gene>
    <name evidence="1" type="ORF">C0J27_05520</name>
</gene>
<dbReference type="KEGG" id="cdes:C0J27_05520"/>
<reference evidence="1 2" key="1">
    <citation type="submission" date="2017-12" db="EMBL/GenBank/DDBJ databases">
        <title>Chromulinavorax destructans is a abundant pathogen of dominant heterotrophic picoflagllates.</title>
        <authorList>
            <person name="Deeg C.M."/>
            <person name="Zimmer M."/>
            <person name="Suttle C.A."/>
        </authorList>
    </citation>
    <scope>NUCLEOTIDE SEQUENCE [LARGE SCALE GENOMIC DNA]</scope>
    <source>
        <strain evidence="1 2">SeV1</strain>
    </source>
</reference>
<dbReference type="Proteomes" id="UP000254834">
    <property type="component" value="Chromosome"/>
</dbReference>
<sequence length="777" mass="89036">MTHTNNFIENCRSYMADQELSFDGDFIADGKIHRYSSDGKQNKKDEWYIAHEMISHKGYPGLTVTFGSWSEGITCTYRSFDQQHNSLSQEDIADFKDIARRNKLDADQKMREEQNQAAVAAQKAWNLYSVQPLSDECSRYERHKGIQQYEGIRYGLHPKSKQAFMVIPLINMKGHLRSLQYIYHDEQGFQKRFFKDAEKRGNFHFIGKLTDSVPRIFFGEGYATCASIFEATNEPIVICFDAGNIIAVIEVFRQQYPNTAFVIAADGDDIGRNKATLVASQYNCTVITPEFPLGFNLKKYTDFNDLHVACGIEVVRQHLAQIKYDEPCNQKTIAESYFAKDKQPCDSFKIDVLPPIFKEYVQALSMTTKAHPIMIASSVLSMVSGYLGTKVSIPKNEYFQVLYPNLWILCIAKSGSFKTTALNKGSFIARAQESKLLQQMKIMKDDAADAQAILNVSRQNVVLPTKLTSESFLEYLSQGHCGTIYSSEFGGWLSNLEKNHNQDFKPILTDFYDVPLSFRYKTKTQGDCIIHQPFVSICGVSTMTWITANLKPTDISSGFFARFLIMMPSHQDEIPAALPEKTDDDLSFVEVAFHDRLKSILEKVSDKKEYTLTPEAQKQFTEIHKSMYQQALQYDESAQEILQPYLKRWSPTYLKIAMIMQLFIDADAHEIDNIAILMADNFLKPAIESTKLLLQKELGESQFQGKCRKVFEWICSRIKKFNRPVTWQEIVTSKQLDFGGEEYEKVLSMLIDQGLIEYRELKPKKKSQYFLTDKVEG</sequence>
<dbReference type="AlphaFoldDB" id="A0A345ZCZ3"/>
<dbReference type="RefSeq" id="WP_115586175.1">
    <property type="nucleotide sequence ID" value="NZ_CP025544.1"/>
</dbReference>
<dbReference type="OrthoDB" id="5439716at2"/>
<evidence type="ECO:0000313" key="1">
    <source>
        <dbReference type="EMBL" id="AXK61160.1"/>
    </source>
</evidence>
<dbReference type="EMBL" id="CP025544">
    <property type="protein sequence ID" value="AXK61160.1"/>
    <property type="molecule type" value="Genomic_DNA"/>
</dbReference>
<dbReference type="CDD" id="cd01029">
    <property type="entry name" value="TOPRIM_primases"/>
    <property type="match status" value="1"/>
</dbReference>
<name>A0A345ZCZ3_9BACT</name>